<evidence type="ECO:0000256" key="8">
    <source>
        <dbReference type="SAM" id="MobiDB-lite"/>
    </source>
</evidence>
<evidence type="ECO:0000256" key="1">
    <source>
        <dbReference type="ARBA" id="ARBA00002738"/>
    </source>
</evidence>
<name>A0AAD6GFQ9_9EURO</name>
<dbReference type="PANTHER" id="PTHR41391:SF1">
    <property type="entry name" value="RESTRICTION OF TELOMERE CAPPING PROTEIN 4"/>
    <property type="match status" value="1"/>
</dbReference>
<keyword evidence="11" id="KW-1185">Reference proteome</keyword>
<feature type="region of interest" description="Disordered" evidence="8">
    <location>
        <begin position="1"/>
        <end position="261"/>
    </location>
</feature>
<feature type="domain" description="Restriction of telomere capping protein 4 C-terminal" evidence="9">
    <location>
        <begin position="386"/>
        <end position="506"/>
    </location>
</feature>
<comment type="caution">
    <text evidence="10">The sequence shown here is derived from an EMBL/GenBank/DDBJ whole genome shotgun (WGS) entry which is preliminary data.</text>
</comment>
<accession>A0AAD6GFQ9</accession>
<organism evidence="10 11">
    <name type="scientific">Penicillium frequentans</name>
    <dbReference type="NCBI Taxonomy" id="3151616"/>
    <lineage>
        <taxon>Eukaryota</taxon>
        <taxon>Fungi</taxon>
        <taxon>Dikarya</taxon>
        <taxon>Ascomycota</taxon>
        <taxon>Pezizomycotina</taxon>
        <taxon>Eurotiomycetes</taxon>
        <taxon>Eurotiomycetidae</taxon>
        <taxon>Eurotiales</taxon>
        <taxon>Aspergillaceae</taxon>
        <taxon>Penicillium</taxon>
    </lineage>
</organism>
<gene>
    <name evidence="10" type="ORF">N7494_003465</name>
</gene>
<dbReference type="Pfam" id="PF14474">
    <property type="entry name" value="RTC4"/>
    <property type="match status" value="1"/>
</dbReference>
<evidence type="ECO:0000259" key="9">
    <source>
        <dbReference type="SMART" id="SM01312"/>
    </source>
</evidence>
<sequence length="518" mass="56764">MKPHRDASYASNRLTRNTQLRGGHLLSNFNKSESKDSKLPDSPKTETPRSVREPSIDAEPLSTTDAESSDSDAPQRLKDNTKRQVLGEKLAAGTNNGSSLPCNPPSSANRNTSTRKPLGRTSSVMTADDDDDNPYFSLSSQTSYKRARQTGYGSKSKSTSFSSMPSSSARSIVTPGRTPQKSKADSAQSSTKKGKSKSKSKKGDSSSESEPEVGFKVPIHINAPSPKKSKSSTEVKKALSPQFKMPPAIQTDPFPASSIGASSRDIQLNACDLSSDSSLSTPLSSPSSSIVDAMQRETGFGSGADRRSPSPPRKALCPMCNAEVDPEILRQFQAQPKQRLREQQRFCASHKQDTATKEWEAQGYPDINWDTFEHRLEGYFPDMDRYLDPEEPSYYRNILESAQKAGKNLRLTLDGDGIEVISCGYYGTKGAQKMLYAVMERFGVRLRRLAKDDPLVAKMGVVGYAQSVIVPELATRLIGEDMDVHASAAREIMRQSIEIGQKLNPQLDDVVPVDEDDY</sequence>
<dbReference type="AlphaFoldDB" id="A0AAD6GFQ9"/>
<evidence type="ECO:0000256" key="6">
    <source>
        <dbReference type="ARBA" id="ARBA00022490"/>
    </source>
</evidence>
<comment type="function">
    <text evidence="1">May be involved in a process influencing telomere capping.</text>
</comment>
<evidence type="ECO:0000256" key="3">
    <source>
        <dbReference type="ARBA" id="ARBA00004496"/>
    </source>
</evidence>
<protein>
    <recommendedName>
        <fullName evidence="5">Restriction of telomere capping protein 4</fullName>
    </recommendedName>
</protein>
<reference evidence="10 11" key="1">
    <citation type="journal article" date="2023" name="IMA Fungus">
        <title>Comparative genomic study of the Penicillium genus elucidates a diverse pangenome and 15 lateral gene transfer events.</title>
        <authorList>
            <person name="Petersen C."/>
            <person name="Sorensen T."/>
            <person name="Nielsen M.R."/>
            <person name="Sondergaard T.E."/>
            <person name="Sorensen J.L."/>
            <person name="Fitzpatrick D.A."/>
            <person name="Frisvad J.C."/>
            <person name="Nielsen K.L."/>
        </authorList>
    </citation>
    <scope>NUCLEOTIDE SEQUENCE [LARGE SCALE GENOMIC DNA]</scope>
    <source>
        <strain evidence="10 11">IBT 35679</strain>
    </source>
</reference>
<feature type="compositionally biased region" description="Basic and acidic residues" evidence="8">
    <location>
        <begin position="32"/>
        <end position="55"/>
    </location>
</feature>
<evidence type="ECO:0000313" key="11">
    <source>
        <dbReference type="Proteomes" id="UP001220324"/>
    </source>
</evidence>
<evidence type="ECO:0000256" key="5">
    <source>
        <dbReference type="ARBA" id="ARBA00015162"/>
    </source>
</evidence>
<evidence type="ECO:0000256" key="2">
    <source>
        <dbReference type="ARBA" id="ARBA00004123"/>
    </source>
</evidence>
<dbReference type="SMART" id="SM01312">
    <property type="entry name" value="RTC4"/>
    <property type="match status" value="1"/>
</dbReference>
<dbReference type="Proteomes" id="UP001220324">
    <property type="component" value="Unassembled WGS sequence"/>
</dbReference>
<comment type="subcellular location">
    <subcellularLocation>
        <location evidence="3">Cytoplasm</location>
    </subcellularLocation>
    <subcellularLocation>
        <location evidence="2">Nucleus</location>
    </subcellularLocation>
</comment>
<proteinExistence type="inferred from homology"/>
<feature type="compositionally biased region" description="Low complexity" evidence="8">
    <location>
        <begin position="154"/>
        <end position="171"/>
    </location>
</feature>
<keyword evidence="6" id="KW-0963">Cytoplasm</keyword>
<dbReference type="PANTHER" id="PTHR41391">
    <property type="entry name" value="RESTRICTION OF TELOMERE CAPPING PROTEIN 4"/>
    <property type="match status" value="1"/>
</dbReference>
<comment type="similarity">
    <text evidence="4">Belongs to the RTC4 family.</text>
</comment>
<feature type="compositionally biased region" description="Polar residues" evidence="8">
    <location>
        <begin position="93"/>
        <end position="125"/>
    </location>
</feature>
<dbReference type="GO" id="GO:0005634">
    <property type="term" value="C:nucleus"/>
    <property type="evidence" value="ECO:0007669"/>
    <property type="project" value="UniProtKB-SubCell"/>
</dbReference>
<feature type="compositionally biased region" description="Polar residues" evidence="8">
    <location>
        <begin position="177"/>
        <end position="188"/>
    </location>
</feature>
<dbReference type="GO" id="GO:0005737">
    <property type="term" value="C:cytoplasm"/>
    <property type="evidence" value="ECO:0007669"/>
    <property type="project" value="UniProtKB-SubCell"/>
</dbReference>
<dbReference type="InterPro" id="IPR039024">
    <property type="entry name" value="RTC4"/>
</dbReference>
<evidence type="ECO:0000256" key="7">
    <source>
        <dbReference type="ARBA" id="ARBA00023242"/>
    </source>
</evidence>
<keyword evidence="7" id="KW-0539">Nucleus</keyword>
<evidence type="ECO:0000256" key="4">
    <source>
        <dbReference type="ARBA" id="ARBA00009461"/>
    </source>
</evidence>
<feature type="compositionally biased region" description="Polar residues" evidence="8">
    <location>
        <begin position="9"/>
        <end position="20"/>
    </location>
</feature>
<feature type="compositionally biased region" description="Basic and acidic residues" evidence="8">
    <location>
        <begin position="73"/>
        <end position="86"/>
    </location>
</feature>
<evidence type="ECO:0000313" key="10">
    <source>
        <dbReference type="EMBL" id="KAJ5545880.1"/>
    </source>
</evidence>
<dbReference type="InterPro" id="IPR028094">
    <property type="entry name" value="RTC4_C"/>
</dbReference>
<dbReference type="EMBL" id="JAQIZZ010000003">
    <property type="protein sequence ID" value="KAJ5545880.1"/>
    <property type="molecule type" value="Genomic_DNA"/>
</dbReference>